<dbReference type="AlphaFoldDB" id="B3S938"/>
<dbReference type="InterPro" id="IPR005829">
    <property type="entry name" value="Sugar_transporter_CS"/>
</dbReference>
<dbReference type="SUPFAM" id="SSF103473">
    <property type="entry name" value="MFS general substrate transporter"/>
    <property type="match status" value="1"/>
</dbReference>
<evidence type="ECO:0000256" key="5">
    <source>
        <dbReference type="ARBA" id="ARBA00023136"/>
    </source>
</evidence>
<evidence type="ECO:0000256" key="6">
    <source>
        <dbReference type="SAM" id="Phobius"/>
    </source>
</evidence>
<feature type="transmembrane region" description="Helical" evidence="6">
    <location>
        <begin position="122"/>
        <end position="141"/>
    </location>
</feature>
<proteinExistence type="predicted"/>
<dbReference type="InterPro" id="IPR036259">
    <property type="entry name" value="MFS_trans_sf"/>
</dbReference>
<name>B3S938_TRIAD</name>
<gene>
    <name evidence="8" type="ORF">TRIADDRAFT_60685</name>
</gene>
<feature type="transmembrane region" description="Helical" evidence="6">
    <location>
        <begin position="507"/>
        <end position="526"/>
    </location>
</feature>
<feature type="domain" description="Major facilitator superfamily (MFS) profile" evidence="7">
    <location>
        <begin position="55"/>
        <end position="531"/>
    </location>
</feature>
<feature type="transmembrane region" description="Helical" evidence="6">
    <location>
        <begin position="419"/>
        <end position="438"/>
    </location>
</feature>
<dbReference type="Pfam" id="PF07690">
    <property type="entry name" value="MFS_1"/>
    <property type="match status" value="1"/>
</dbReference>
<evidence type="ECO:0000256" key="4">
    <source>
        <dbReference type="ARBA" id="ARBA00022989"/>
    </source>
</evidence>
<dbReference type="PANTHER" id="PTHR23511">
    <property type="entry name" value="SYNAPTIC VESICLE GLYCOPROTEIN 2"/>
    <property type="match status" value="1"/>
</dbReference>
<dbReference type="PhylomeDB" id="B3S938"/>
<dbReference type="OMA" id="MTNENEC"/>
<keyword evidence="4 6" id="KW-1133">Transmembrane helix</keyword>
<feature type="transmembrane region" description="Helical" evidence="6">
    <location>
        <begin position="444"/>
        <end position="465"/>
    </location>
</feature>
<dbReference type="Gene3D" id="1.20.1250.20">
    <property type="entry name" value="MFS general substrate transporter like domains"/>
    <property type="match status" value="1"/>
</dbReference>
<reference evidence="8 9" key="1">
    <citation type="journal article" date="2008" name="Nature">
        <title>The Trichoplax genome and the nature of placozoans.</title>
        <authorList>
            <person name="Srivastava M."/>
            <person name="Begovic E."/>
            <person name="Chapman J."/>
            <person name="Putnam N.H."/>
            <person name="Hellsten U."/>
            <person name="Kawashima T."/>
            <person name="Kuo A."/>
            <person name="Mitros T."/>
            <person name="Salamov A."/>
            <person name="Carpenter M.L."/>
            <person name="Signorovitch A.Y."/>
            <person name="Moreno M.A."/>
            <person name="Kamm K."/>
            <person name="Grimwood J."/>
            <person name="Schmutz J."/>
            <person name="Shapiro H."/>
            <person name="Grigoriev I.V."/>
            <person name="Buss L.W."/>
            <person name="Schierwater B."/>
            <person name="Dellaporta S.L."/>
            <person name="Rokhsar D.S."/>
        </authorList>
    </citation>
    <scope>NUCLEOTIDE SEQUENCE [LARGE SCALE GENOMIC DNA]</scope>
    <source>
        <strain evidence="8 9">Grell-BS-1999</strain>
    </source>
</reference>
<dbReference type="Proteomes" id="UP000009022">
    <property type="component" value="Unassembled WGS sequence"/>
</dbReference>
<dbReference type="InterPro" id="IPR011701">
    <property type="entry name" value="MFS"/>
</dbReference>
<dbReference type="GeneID" id="6757957"/>
<evidence type="ECO:0000259" key="7">
    <source>
        <dbReference type="PROSITE" id="PS50850"/>
    </source>
</evidence>
<keyword evidence="3 6" id="KW-0812">Transmembrane</keyword>
<dbReference type="EMBL" id="DS985257">
    <property type="protein sequence ID" value="EDV20804.1"/>
    <property type="molecule type" value="Genomic_DNA"/>
</dbReference>
<dbReference type="OrthoDB" id="10262656at2759"/>
<organism evidence="8 9">
    <name type="scientific">Trichoplax adhaerens</name>
    <name type="common">Trichoplax reptans</name>
    <dbReference type="NCBI Taxonomy" id="10228"/>
    <lineage>
        <taxon>Eukaryota</taxon>
        <taxon>Metazoa</taxon>
        <taxon>Placozoa</taxon>
        <taxon>Uniplacotomia</taxon>
        <taxon>Trichoplacea</taxon>
        <taxon>Trichoplacidae</taxon>
        <taxon>Trichoplax</taxon>
    </lineage>
</organism>
<dbReference type="PANTHER" id="PTHR23511:SF34">
    <property type="entry name" value="SYNAPTIC VESICLE GLYCOPROTEIN 2"/>
    <property type="match status" value="1"/>
</dbReference>
<sequence length="535" mass="59776">MTNENECNDNYDYDTKHLISDDEENSGAGCAMDSNGLTSSIDDIVDNLKVGLFHYLMVLSCGLCFAGYNIYYQAIGFIIISACDLDIDASNKGWLSLSLMIGFTLGVGVLGRMADAYGRRKIFIFSVTINLMSMFASVFAYNYNMLVVMAAIIGCSHSGLAVTIHTYVIEFFPRRQRGLAAGSMVAFLILGSLFSSTVALITLPHPFYKRIGGINFSSWRLYLLIDIIPILIGYCILLFMPDSLRFALVKSEKKSIKLVLDKIDRINSFCKCSNDKDKQYQLLSIPDHVSLGDSKEHTNKNRFQNEIEHFRLFTKRPWLQRLLFLSVGWFGNCFSDQGFSIWLPTVVSYYTSGKTCWHNNHEMLNSSWEANHPILPDVSFCQTGESLKKVITDILIGNLFSIPVAIICLLLVNRAGRKWLYCPMITICGLSILLMLLIDNELSVLILGCLFTSISNNVWIAYKTWSSELFPTTVRSTAIGILNLIGHTGSILGMTIFALLFYKSCTATLIIFSFLGLLSGFAALFLSDTTNVDIS</sequence>
<feature type="transmembrane region" description="Helical" evidence="6">
    <location>
        <begin position="221"/>
        <end position="240"/>
    </location>
</feature>
<protein>
    <recommendedName>
        <fullName evidence="7">Major facilitator superfamily (MFS) profile domain-containing protein</fullName>
    </recommendedName>
</protein>
<feature type="transmembrane region" description="Helical" evidence="6">
    <location>
        <begin position="93"/>
        <end position="110"/>
    </location>
</feature>
<keyword evidence="2" id="KW-0813">Transport</keyword>
<dbReference type="KEGG" id="tad:TRIADDRAFT_60685"/>
<dbReference type="RefSeq" id="XP_002116745.1">
    <property type="nucleotide sequence ID" value="XM_002116709.1"/>
</dbReference>
<accession>B3S938</accession>
<dbReference type="InParanoid" id="B3S938"/>
<feature type="transmembrane region" description="Helical" evidence="6">
    <location>
        <begin position="179"/>
        <end position="201"/>
    </location>
</feature>
<dbReference type="GO" id="GO:0016020">
    <property type="term" value="C:membrane"/>
    <property type="evidence" value="ECO:0007669"/>
    <property type="project" value="UniProtKB-SubCell"/>
</dbReference>
<evidence type="ECO:0000256" key="2">
    <source>
        <dbReference type="ARBA" id="ARBA00022448"/>
    </source>
</evidence>
<dbReference type="InterPro" id="IPR020846">
    <property type="entry name" value="MFS_dom"/>
</dbReference>
<dbReference type="PROSITE" id="PS00216">
    <property type="entry name" value="SUGAR_TRANSPORT_1"/>
    <property type="match status" value="1"/>
</dbReference>
<feature type="transmembrane region" description="Helical" evidence="6">
    <location>
        <begin position="477"/>
        <end position="501"/>
    </location>
</feature>
<dbReference type="eggNOG" id="KOG0255">
    <property type="taxonomic scope" value="Eukaryota"/>
</dbReference>
<dbReference type="STRING" id="10228.B3S938"/>
<evidence type="ECO:0000256" key="3">
    <source>
        <dbReference type="ARBA" id="ARBA00022692"/>
    </source>
</evidence>
<dbReference type="GO" id="GO:0022857">
    <property type="term" value="F:transmembrane transporter activity"/>
    <property type="evidence" value="ECO:0007669"/>
    <property type="project" value="InterPro"/>
</dbReference>
<feature type="transmembrane region" description="Helical" evidence="6">
    <location>
        <begin position="55"/>
        <end position="81"/>
    </location>
</feature>
<feature type="transmembrane region" description="Helical" evidence="6">
    <location>
        <begin position="322"/>
        <end position="343"/>
    </location>
</feature>
<keyword evidence="9" id="KW-1185">Reference proteome</keyword>
<dbReference type="CTD" id="6757957"/>
<evidence type="ECO:0000313" key="9">
    <source>
        <dbReference type="Proteomes" id="UP000009022"/>
    </source>
</evidence>
<dbReference type="HOGENOM" id="CLU_001265_46_15_1"/>
<comment type="subcellular location">
    <subcellularLocation>
        <location evidence="1">Membrane</location>
        <topology evidence="1">Multi-pass membrane protein</topology>
    </subcellularLocation>
</comment>
<evidence type="ECO:0000256" key="1">
    <source>
        <dbReference type="ARBA" id="ARBA00004141"/>
    </source>
</evidence>
<feature type="transmembrane region" description="Helical" evidence="6">
    <location>
        <begin position="394"/>
        <end position="412"/>
    </location>
</feature>
<feature type="transmembrane region" description="Helical" evidence="6">
    <location>
        <begin position="147"/>
        <end position="167"/>
    </location>
</feature>
<keyword evidence="5 6" id="KW-0472">Membrane</keyword>
<evidence type="ECO:0000313" key="8">
    <source>
        <dbReference type="EMBL" id="EDV20804.1"/>
    </source>
</evidence>
<dbReference type="PROSITE" id="PS50850">
    <property type="entry name" value="MFS"/>
    <property type="match status" value="1"/>
</dbReference>